<gene>
    <name evidence="1" type="ORF">K466DRAFT_578580</name>
</gene>
<dbReference type="EMBL" id="ML211610">
    <property type="protein sequence ID" value="TFK81389.1"/>
    <property type="molecule type" value="Genomic_DNA"/>
</dbReference>
<accession>A0A5C3NX84</accession>
<dbReference type="Proteomes" id="UP000308197">
    <property type="component" value="Unassembled WGS sequence"/>
</dbReference>
<organism evidence="1 2">
    <name type="scientific">Polyporus arcularius HHB13444</name>
    <dbReference type="NCBI Taxonomy" id="1314778"/>
    <lineage>
        <taxon>Eukaryota</taxon>
        <taxon>Fungi</taxon>
        <taxon>Dikarya</taxon>
        <taxon>Basidiomycota</taxon>
        <taxon>Agaricomycotina</taxon>
        <taxon>Agaricomycetes</taxon>
        <taxon>Polyporales</taxon>
        <taxon>Polyporaceae</taxon>
        <taxon>Polyporus</taxon>
    </lineage>
</organism>
<proteinExistence type="predicted"/>
<name>A0A5C3NX84_9APHY</name>
<protein>
    <submittedName>
        <fullName evidence="1">Uncharacterized protein</fullName>
    </submittedName>
</protein>
<dbReference type="InParanoid" id="A0A5C3NX84"/>
<keyword evidence="2" id="KW-1185">Reference proteome</keyword>
<evidence type="ECO:0000313" key="2">
    <source>
        <dbReference type="Proteomes" id="UP000308197"/>
    </source>
</evidence>
<dbReference type="AlphaFoldDB" id="A0A5C3NX84"/>
<reference evidence="1 2" key="1">
    <citation type="journal article" date="2019" name="Nat. Ecol. Evol.">
        <title>Megaphylogeny resolves global patterns of mushroom evolution.</title>
        <authorList>
            <person name="Varga T."/>
            <person name="Krizsan K."/>
            <person name="Foldi C."/>
            <person name="Dima B."/>
            <person name="Sanchez-Garcia M."/>
            <person name="Sanchez-Ramirez S."/>
            <person name="Szollosi G.J."/>
            <person name="Szarkandi J.G."/>
            <person name="Papp V."/>
            <person name="Albert L."/>
            <person name="Andreopoulos W."/>
            <person name="Angelini C."/>
            <person name="Antonin V."/>
            <person name="Barry K.W."/>
            <person name="Bougher N.L."/>
            <person name="Buchanan P."/>
            <person name="Buyck B."/>
            <person name="Bense V."/>
            <person name="Catcheside P."/>
            <person name="Chovatia M."/>
            <person name="Cooper J."/>
            <person name="Damon W."/>
            <person name="Desjardin D."/>
            <person name="Finy P."/>
            <person name="Geml J."/>
            <person name="Haridas S."/>
            <person name="Hughes K."/>
            <person name="Justo A."/>
            <person name="Karasinski D."/>
            <person name="Kautmanova I."/>
            <person name="Kiss B."/>
            <person name="Kocsube S."/>
            <person name="Kotiranta H."/>
            <person name="LaButti K.M."/>
            <person name="Lechner B.E."/>
            <person name="Liimatainen K."/>
            <person name="Lipzen A."/>
            <person name="Lukacs Z."/>
            <person name="Mihaltcheva S."/>
            <person name="Morgado L.N."/>
            <person name="Niskanen T."/>
            <person name="Noordeloos M.E."/>
            <person name="Ohm R.A."/>
            <person name="Ortiz-Santana B."/>
            <person name="Ovrebo C."/>
            <person name="Racz N."/>
            <person name="Riley R."/>
            <person name="Savchenko A."/>
            <person name="Shiryaev A."/>
            <person name="Soop K."/>
            <person name="Spirin V."/>
            <person name="Szebenyi C."/>
            <person name="Tomsovsky M."/>
            <person name="Tulloss R.E."/>
            <person name="Uehling J."/>
            <person name="Grigoriev I.V."/>
            <person name="Vagvolgyi C."/>
            <person name="Papp T."/>
            <person name="Martin F.M."/>
            <person name="Miettinen O."/>
            <person name="Hibbett D.S."/>
            <person name="Nagy L.G."/>
        </authorList>
    </citation>
    <scope>NUCLEOTIDE SEQUENCE [LARGE SCALE GENOMIC DNA]</scope>
    <source>
        <strain evidence="1 2">HHB13444</strain>
    </source>
</reference>
<dbReference type="STRING" id="1314778.A0A5C3NX84"/>
<sequence>MRNGIHENTPHRYLPFASLGELLQRKNTQIDRLRFENLNMTRTLLSRARTIDGHKRFVRAVASSDVHSRVHKVVSVARSNSMSVHAIVARIDQANARVYSSRTYDEIDYQRAYLLWKLGGQRAADLGSCALGLPSLSATRRKFTSSPIIASATFPTVEEMVENLKIVLPPSSLVDLTAAYVIEVDELKTEKCFRWDPCTNLILGVCREHGHLCSLEFPSVDEVRVLGELLCAKEVHAATEATVIAISCLSDDHNEYCALPFVISGTCKAEDAEAHAVLLDRAVEAVRRHLSSRGRLFCIASDGEARRGKALGQLTMSRELDIASPIYQLLHPLPLFNCLVGTDDLTCDKDWKHILKRFRNTLVRTAPLRVHGGTLTRPLIKRHLMDGLNLKSYTADSLLSPNDPQDVVLAFRLLNSIASLPLVAPSDSTPIYQRARRSLALLGRLYSRLLRCYTDISSSLREQLEQLSAVSHLLLVLYREDKGGFIPAILYLDAQIMIKNAYMCTAKIKVERPDGRLWIIQLGTDSLETVFGIVCTMIGSDSNVDQLQLSNRHPEWDRGPRRLAVPCLQGRADNVSSATDHVNAASWVGDVSTCWYRGRKLAEADLEEFGPSASTTPH</sequence>
<evidence type="ECO:0000313" key="1">
    <source>
        <dbReference type="EMBL" id="TFK81389.1"/>
    </source>
</evidence>